<dbReference type="KEGG" id="haly:HYG82_10620"/>
<gene>
    <name evidence="1" type="ORF">HYG82_10620</name>
</gene>
<proteinExistence type="predicted"/>
<dbReference type="Proteomes" id="UP000509241">
    <property type="component" value="Chromosome"/>
</dbReference>
<dbReference type="GeneID" id="56033749"/>
<protein>
    <submittedName>
        <fullName evidence="1">Uncharacterized protein</fullName>
    </submittedName>
</protein>
<dbReference type="OrthoDB" id="239411at2157"/>
<dbReference type="PROSITE" id="PS51257">
    <property type="entry name" value="PROKAR_LIPOPROTEIN"/>
    <property type="match status" value="1"/>
</dbReference>
<dbReference type="EMBL" id="CP058601">
    <property type="protein sequence ID" value="QLG49280.1"/>
    <property type="molecule type" value="Genomic_DNA"/>
</dbReference>
<name>A0A7D5KZI1_9EURY</name>
<keyword evidence="2" id="KW-1185">Reference proteome</keyword>
<organism evidence="1 2">
    <name type="scientific">Natrinema halophilum</name>
    <dbReference type="NCBI Taxonomy" id="1699371"/>
    <lineage>
        <taxon>Archaea</taxon>
        <taxon>Methanobacteriati</taxon>
        <taxon>Methanobacteriota</taxon>
        <taxon>Stenosarchaea group</taxon>
        <taxon>Halobacteria</taxon>
        <taxon>Halobacteriales</taxon>
        <taxon>Natrialbaceae</taxon>
        <taxon>Natrinema</taxon>
    </lineage>
</organism>
<reference evidence="1 2" key="1">
    <citation type="submission" date="2020-07" db="EMBL/GenBank/DDBJ databases">
        <authorList>
            <person name="Cui H."/>
        </authorList>
    </citation>
    <scope>NUCLEOTIDE SEQUENCE [LARGE SCALE GENOMIC DNA]</scope>
    <source>
        <strain evidence="1 2">YPL8</strain>
    </source>
</reference>
<dbReference type="AlphaFoldDB" id="A0A7D5KZI1"/>
<evidence type="ECO:0000313" key="2">
    <source>
        <dbReference type="Proteomes" id="UP000509241"/>
    </source>
</evidence>
<accession>A0A7D5KZI1</accession>
<sequence>MPRERHRVGADGERTLSRRTVLAAAATSAAALAGCTDELTEHEFEATPVGLPEDGRQEIVLGESGRDASTITLEVEQIDGEVIITSHTVAYTREQAYAHPDDFPALTDAVQPWMLGQFLGGVNGTEGPGSAVVVSGRDLGIDELTLPMFEEEPTIPGRGWSLVVPAGARTDGEVSLEETVALVPGTAFPGSEWVPGNEWFPGSEWVPGNEWFPGSEWVPGNEWFPGSEWVPGNEWVPDDPESLQVMLTTRDPETGALFDFIGSNYDDRPGRPLDEGEVFETGDSVLAVSGAEVLSDTEGTVFNPKNGTNGAYYPLPAGELFNQVVAPTGGATYGIGVLSTPAAEVAGQSLNPIDGMDIETLLTSDEARGLLGEAGITDADEVEWLQGPEAVAVGGQSPFTLLGEDADQGTFAGVVRGSNGPWGVVANLARVVADDLVVAVGVQRRPLSAEVPASDWLEADGGTEVPTTNWLAGGRELSAASFESLQSDA</sequence>
<dbReference type="Pfam" id="PF20127">
    <property type="entry name" value="DUF6517"/>
    <property type="match status" value="1"/>
</dbReference>
<dbReference type="InterPro" id="IPR045396">
    <property type="entry name" value="DUF6517"/>
</dbReference>
<evidence type="ECO:0000313" key="1">
    <source>
        <dbReference type="EMBL" id="QLG49280.1"/>
    </source>
</evidence>
<dbReference type="RefSeq" id="WP_179261015.1">
    <property type="nucleotide sequence ID" value="NZ_CP058601.1"/>
</dbReference>